<dbReference type="Proteomes" id="UP001213000">
    <property type="component" value="Unassembled WGS sequence"/>
</dbReference>
<evidence type="ECO:0000256" key="1">
    <source>
        <dbReference type="SAM" id="MobiDB-lite"/>
    </source>
</evidence>
<keyword evidence="4" id="KW-1185">Reference proteome</keyword>
<accession>A0AAD5W0H9</accession>
<reference evidence="3" key="1">
    <citation type="submission" date="2022-07" db="EMBL/GenBank/DDBJ databases">
        <title>Genome Sequence of Leucocoprinus birnbaumii.</title>
        <authorList>
            <person name="Buettner E."/>
        </authorList>
    </citation>
    <scope>NUCLEOTIDE SEQUENCE</scope>
    <source>
        <strain evidence="3">VT141</strain>
    </source>
</reference>
<dbReference type="AlphaFoldDB" id="A0AAD5W0H9"/>
<comment type="caution">
    <text evidence="3">The sequence shown here is derived from an EMBL/GenBank/DDBJ whole genome shotgun (WGS) entry which is preliminary data.</text>
</comment>
<feature type="domain" description="Deoxyribonuclease NucA/NucB" evidence="2">
    <location>
        <begin position="128"/>
        <end position="233"/>
    </location>
</feature>
<evidence type="ECO:0000313" key="3">
    <source>
        <dbReference type="EMBL" id="KAJ3574892.1"/>
    </source>
</evidence>
<evidence type="ECO:0000313" key="4">
    <source>
        <dbReference type="Proteomes" id="UP001213000"/>
    </source>
</evidence>
<feature type="compositionally biased region" description="Polar residues" evidence="1">
    <location>
        <begin position="344"/>
        <end position="363"/>
    </location>
</feature>
<sequence>MSISAPGSLSSSLRPLSIRDLRSTSGSLDALLKRQRKICSAGPGGPECSATTCCAAGQQCVDDTGCCEATMFICSELGCCDTAAACCGDGCCPEGSICEQNECIDESLKDRIYRFEIMDNNQALLRNMCNGMRGKNTDTLTYRGPDKAERDQTRKDAGCVPGFCAKQIAAGLIDPSFNSCDEYPPASSLEGGKPDDELFRTANCIPSRQNSHQGGKLSSLGKNLKRGDQFVISIDCDKVLGSRKRELAHEVETREVHEVRNNAGIILNARDGESVSKSGNETVDHDVLPDDTSGSKSKQPSFLLAPFGDLDPGNNGTGLKSGRSQEFTFVLDDWTPGNGIVVQPANTSSTGSSAVGPSATASPSSAEQFVNYRSLDNVIYWSIYGGISDTALRIASSTVRA</sequence>
<dbReference type="InterPro" id="IPR029476">
    <property type="entry name" value="DNase_NucA_NucB"/>
</dbReference>
<name>A0AAD5W0H9_9AGAR</name>
<protein>
    <recommendedName>
        <fullName evidence="2">Deoxyribonuclease NucA/NucB domain-containing protein</fullName>
    </recommendedName>
</protein>
<organism evidence="3 4">
    <name type="scientific">Leucocoprinus birnbaumii</name>
    <dbReference type="NCBI Taxonomy" id="56174"/>
    <lineage>
        <taxon>Eukaryota</taxon>
        <taxon>Fungi</taxon>
        <taxon>Dikarya</taxon>
        <taxon>Basidiomycota</taxon>
        <taxon>Agaricomycotina</taxon>
        <taxon>Agaricomycetes</taxon>
        <taxon>Agaricomycetidae</taxon>
        <taxon>Agaricales</taxon>
        <taxon>Agaricineae</taxon>
        <taxon>Agaricaceae</taxon>
        <taxon>Leucocoprinus</taxon>
    </lineage>
</organism>
<feature type="region of interest" description="Disordered" evidence="1">
    <location>
        <begin position="343"/>
        <end position="363"/>
    </location>
</feature>
<dbReference type="Pfam" id="PF14040">
    <property type="entry name" value="DNase_NucA_NucB"/>
    <property type="match status" value="1"/>
</dbReference>
<dbReference type="EMBL" id="JANIEX010000054">
    <property type="protein sequence ID" value="KAJ3574892.1"/>
    <property type="molecule type" value="Genomic_DNA"/>
</dbReference>
<gene>
    <name evidence="3" type="ORF">NP233_g1466</name>
</gene>
<evidence type="ECO:0000259" key="2">
    <source>
        <dbReference type="Pfam" id="PF14040"/>
    </source>
</evidence>
<feature type="region of interest" description="Disordered" evidence="1">
    <location>
        <begin position="270"/>
        <end position="304"/>
    </location>
</feature>
<proteinExistence type="predicted"/>